<dbReference type="GO" id="GO:0003677">
    <property type="term" value="F:DNA binding"/>
    <property type="evidence" value="ECO:0007669"/>
    <property type="project" value="UniProtKB-KW"/>
</dbReference>
<reference evidence="6" key="1">
    <citation type="submission" date="2023-01" db="EMBL/GenBank/DDBJ databases">
        <title>The diversity of Class Acidimicrobiia in South China Sea sediment environments and the proposal of Iamia marina sp. nov., a novel species of the genus Iamia.</title>
        <authorList>
            <person name="He Y."/>
            <person name="Tian X."/>
        </authorList>
    </citation>
    <scope>NUCLEOTIDE SEQUENCE</scope>
    <source>
        <strain evidence="6">DSM 19957</strain>
    </source>
</reference>
<dbReference type="CDD" id="cd17535">
    <property type="entry name" value="REC_NarL-like"/>
    <property type="match status" value="1"/>
</dbReference>
<dbReference type="RefSeq" id="WP_272735100.1">
    <property type="nucleotide sequence ID" value="NZ_CP116942.1"/>
</dbReference>
<feature type="domain" description="Response regulatory" evidence="5">
    <location>
        <begin position="12"/>
        <end position="128"/>
    </location>
</feature>
<dbReference type="GO" id="GO:0000160">
    <property type="term" value="P:phosphorelay signal transduction system"/>
    <property type="evidence" value="ECO:0007669"/>
    <property type="project" value="InterPro"/>
</dbReference>
<dbReference type="EMBL" id="CP116942">
    <property type="protein sequence ID" value="WCO65573.1"/>
    <property type="molecule type" value="Genomic_DNA"/>
</dbReference>
<evidence type="ECO:0000313" key="6">
    <source>
        <dbReference type="EMBL" id="WCO65573.1"/>
    </source>
</evidence>
<dbReference type="PANTHER" id="PTHR43214:SF37">
    <property type="entry name" value="TRANSCRIPTIONAL REGULATORY PROTEIN YDFI"/>
    <property type="match status" value="1"/>
</dbReference>
<keyword evidence="2" id="KW-0238">DNA-binding</keyword>
<keyword evidence="7" id="KW-1185">Reference proteome</keyword>
<dbReference type="InterPro" id="IPR000792">
    <property type="entry name" value="Tscrpt_reg_LuxR_C"/>
</dbReference>
<dbReference type="InterPro" id="IPR016032">
    <property type="entry name" value="Sig_transdc_resp-reg_C-effctor"/>
</dbReference>
<dbReference type="CDD" id="cd06170">
    <property type="entry name" value="LuxR_C_like"/>
    <property type="match status" value="1"/>
</dbReference>
<evidence type="ECO:0000256" key="1">
    <source>
        <dbReference type="ARBA" id="ARBA00022553"/>
    </source>
</evidence>
<dbReference type="SMART" id="SM00448">
    <property type="entry name" value="REC"/>
    <property type="match status" value="1"/>
</dbReference>
<evidence type="ECO:0000256" key="2">
    <source>
        <dbReference type="ARBA" id="ARBA00023125"/>
    </source>
</evidence>
<dbReference type="Pfam" id="PF00196">
    <property type="entry name" value="GerE"/>
    <property type="match status" value="1"/>
</dbReference>
<evidence type="ECO:0000259" key="4">
    <source>
        <dbReference type="PROSITE" id="PS50043"/>
    </source>
</evidence>
<dbReference type="PROSITE" id="PS50110">
    <property type="entry name" value="RESPONSE_REGULATORY"/>
    <property type="match status" value="1"/>
</dbReference>
<dbReference type="SUPFAM" id="SSF52172">
    <property type="entry name" value="CheY-like"/>
    <property type="match status" value="1"/>
</dbReference>
<dbReference type="PANTHER" id="PTHR43214">
    <property type="entry name" value="TWO-COMPONENT RESPONSE REGULATOR"/>
    <property type="match status" value="1"/>
</dbReference>
<evidence type="ECO:0000259" key="5">
    <source>
        <dbReference type="PROSITE" id="PS50110"/>
    </source>
</evidence>
<dbReference type="Pfam" id="PF00072">
    <property type="entry name" value="Response_reg"/>
    <property type="match status" value="1"/>
</dbReference>
<dbReference type="PROSITE" id="PS00622">
    <property type="entry name" value="HTH_LUXR_1"/>
    <property type="match status" value="1"/>
</dbReference>
<dbReference type="InterPro" id="IPR058245">
    <property type="entry name" value="NreC/VraR/RcsB-like_REC"/>
</dbReference>
<dbReference type="AlphaFoldDB" id="A0AAF0BU22"/>
<dbReference type="SMART" id="SM00421">
    <property type="entry name" value="HTH_LUXR"/>
    <property type="match status" value="1"/>
</dbReference>
<dbReference type="GO" id="GO:0006355">
    <property type="term" value="P:regulation of DNA-templated transcription"/>
    <property type="evidence" value="ECO:0007669"/>
    <property type="project" value="InterPro"/>
</dbReference>
<dbReference type="PROSITE" id="PS50043">
    <property type="entry name" value="HTH_LUXR_2"/>
    <property type="match status" value="1"/>
</dbReference>
<organism evidence="6 7">
    <name type="scientific">Iamia majanohamensis</name>
    <dbReference type="NCBI Taxonomy" id="467976"/>
    <lineage>
        <taxon>Bacteria</taxon>
        <taxon>Bacillati</taxon>
        <taxon>Actinomycetota</taxon>
        <taxon>Acidimicrobiia</taxon>
        <taxon>Acidimicrobiales</taxon>
        <taxon>Iamiaceae</taxon>
        <taxon>Iamia</taxon>
    </lineage>
</organism>
<feature type="modified residue" description="4-aspartylphosphate" evidence="3">
    <location>
        <position position="63"/>
    </location>
</feature>
<name>A0AAF0BU22_9ACTN</name>
<dbReference type="KEGG" id="ima:PO878_13800"/>
<dbReference type="SUPFAM" id="SSF46894">
    <property type="entry name" value="C-terminal effector domain of the bipartite response regulators"/>
    <property type="match status" value="1"/>
</dbReference>
<dbReference type="Proteomes" id="UP001216390">
    <property type="component" value="Chromosome"/>
</dbReference>
<evidence type="ECO:0000313" key="7">
    <source>
        <dbReference type="Proteomes" id="UP001216390"/>
    </source>
</evidence>
<keyword evidence="1 3" id="KW-0597">Phosphoprotein</keyword>
<dbReference type="Gene3D" id="3.40.50.2300">
    <property type="match status" value="1"/>
</dbReference>
<sequence length="229" mass="24676">MNDQRTRPGATSVLVADDHAVFRRGLALVLEPEEDIEVVGEAGDGREAVALACDTTPDVVLLDVRMPGMGGIEAARLMAQRVPATRVVMLTVSDTEDDLYEAIKAGAVGYLLKEASIEEVADAVRAVAAGQSLVTPSMASKLLNEFTVLANRVDGGRVSASGPRLTAREVEVLGDIARGRSNREIAEHLFISENTVKNHVRNILEKLQLHSRTEAALYAVRERIVDVEP</sequence>
<feature type="domain" description="HTH luxR-type" evidence="4">
    <location>
        <begin position="158"/>
        <end position="223"/>
    </location>
</feature>
<evidence type="ECO:0000256" key="3">
    <source>
        <dbReference type="PROSITE-ProRule" id="PRU00169"/>
    </source>
</evidence>
<accession>A0AAF0BU22</accession>
<dbReference type="InterPro" id="IPR039420">
    <property type="entry name" value="WalR-like"/>
</dbReference>
<dbReference type="InterPro" id="IPR011006">
    <property type="entry name" value="CheY-like_superfamily"/>
</dbReference>
<gene>
    <name evidence="6" type="ORF">PO878_13800</name>
</gene>
<dbReference type="PRINTS" id="PR00038">
    <property type="entry name" value="HTHLUXR"/>
</dbReference>
<proteinExistence type="predicted"/>
<dbReference type="InterPro" id="IPR001789">
    <property type="entry name" value="Sig_transdc_resp-reg_receiver"/>
</dbReference>
<protein>
    <submittedName>
        <fullName evidence="6">Response regulator transcription factor</fullName>
    </submittedName>
</protein>